<comment type="caution">
    <text evidence="1">The sequence shown here is derived from an EMBL/GenBank/DDBJ whole genome shotgun (WGS) entry which is preliminary data.</text>
</comment>
<dbReference type="Proteomes" id="UP001597079">
    <property type="component" value="Unassembled WGS sequence"/>
</dbReference>
<accession>A0ABW4JGF5</accession>
<gene>
    <name evidence="1" type="ORF">ACFSB2_09050</name>
</gene>
<dbReference type="EMBL" id="JBHUCX010000022">
    <property type="protein sequence ID" value="MFD1674844.1"/>
    <property type="molecule type" value="Genomic_DNA"/>
</dbReference>
<protein>
    <submittedName>
        <fullName evidence="1">Uncharacterized protein</fullName>
    </submittedName>
</protein>
<evidence type="ECO:0000313" key="2">
    <source>
        <dbReference type="Proteomes" id="UP001597079"/>
    </source>
</evidence>
<sequence length="65" mass="7063">GTSLFQPLFADFPVDSCGKFRFVPVFVTSMPRGYTTTLSHGNISYTFSASSSYPEGLNSPNGFKT</sequence>
<feature type="non-terminal residue" evidence="1">
    <location>
        <position position="1"/>
    </location>
</feature>
<evidence type="ECO:0000313" key="1">
    <source>
        <dbReference type="EMBL" id="MFD1674844.1"/>
    </source>
</evidence>
<name>A0ABW4JGF5_9BACL</name>
<proteinExistence type="predicted"/>
<keyword evidence="2" id="KW-1185">Reference proteome</keyword>
<dbReference type="RefSeq" id="WP_377942718.1">
    <property type="nucleotide sequence ID" value="NZ_JBHUCX010000022.1"/>
</dbReference>
<organism evidence="1 2">
    <name type="scientific">Alicyclobacillus fodiniaquatilis</name>
    <dbReference type="NCBI Taxonomy" id="1661150"/>
    <lineage>
        <taxon>Bacteria</taxon>
        <taxon>Bacillati</taxon>
        <taxon>Bacillota</taxon>
        <taxon>Bacilli</taxon>
        <taxon>Bacillales</taxon>
        <taxon>Alicyclobacillaceae</taxon>
        <taxon>Alicyclobacillus</taxon>
    </lineage>
</organism>
<reference evidence="2" key="1">
    <citation type="journal article" date="2019" name="Int. J. Syst. Evol. Microbiol.">
        <title>The Global Catalogue of Microorganisms (GCM) 10K type strain sequencing project: providing services to taxonomists for standard genome sequencing and annotation.</title>
        <authorList>
            <consortium name="The Broad Institute Genomics Platform"/>
            <consortium name="The Broad Institute Genome Sequencing Center for Infectious Disease"/>
            <person name="Wu L."/>
            <person name="Ma J."/>
        </authorList>
    </citation>
    <scope>NUCLEOTIDE SEQUENCE [LARGE SCALE GENOMIC DNA]</scope>
    <source>
        <strain evidence="2">CGMCC 1.12286</strain>
    </source>
</reference>